<dbReference type="OrthoDB" id="9791637at2"/>
<gene>
    <name evidence="2" type="ORF">SAMN05444320_104352</name>
</gene>
<name>A0A1M5D952_STRHI</name>
<dbReference type="EMBL" id="FQVN01000004">
    <property type="protein sequence ID" value="SHF63563.1"/>
    <property type="molecule type" value="Genomic_DNA"/>
</dbReference>
<evidence type="ECO:0000259" key="1">
    <source>
        <dbReference type="Pfam" id="PF07883"/>
    </source>
</evidence>
<reference evidence="2 3" key="1">
    <citation type="submission" date="2016-11" db="EMBL/GenBank/DDBJ databases">
        <authorList>
            <person name="Jaros S."/>
            <person name="Januszkiewicz K."/>
            <person name="Wedrychowicz H."/>
        </authorList>
    </citation>
    <scope>NUCLEOTIDE SEQUENCE [LARGE SCALE GENOMIC DNA]</scope>
    <source>
        <strain evidence="2 3">DSM 44523</strain>
    </source>
</reference>
<evidence type="ECO:0000313" key="2">
    <source>
        <dbReference type="EMBL" id="SHF63563.1"/>
    </source>
</evidence>
<dbReference type="PANTHER" id="PTHR36440">
    <property type="entry name" value="PUTATIVE (AFU_ORTHOLOGUE AFUA_8G07350)-RELATED"/>
    <property type="match status" value="1"/>
</dbReference>
<dbReference type="InterPro" id="IPR053146">
    <property type="entry name" value="QDO-like"/>
</dbReference>
<proteinExistence type="predicted"/>
<dbReference type="Gene3D" id="2.60.120.10">
    <property type="entry name" value="Jelly Rolls"/>
    <property type="match status" value="1"/>
</dbReference>
<dbReference type="PANTHER" id="PTHR36440:SF1">
    <property type="entry name" value="PUTATIVE (AFU_ORTHOLOGUE AFUA_8G07350)-RELATED"/>
    <property type="match status" value="1"/>
</dbReference>
<dbReference type="InterPro" id="IPR013096">
    <property type="entry name" value="Cupin_2"/>
</dbReference>
<dbReference type="AlphaFoldDB" id="A0A1M5D952"/>
<dbReference type="Proteomes" id="UP000184501">
    <property type="component" value="Unassembled WGS sequence"/>
</dbReference>
<dbReference type="InterPro" id="IPR014710">
    <property type="entry name" value="RmlC-like_jellyroll"/>
</dbReference>
<sequence length="154" mass="16963">MSIALIRNRGDGEPYRYYDALQEQVVSTVETNGAVTVARLSMRRGDAPPLHSHSREDESWVVLSGRVRFWVGANSLEECEVRDAGPGAYVFAPRFVPHTLQPITSTAEVLVINNPGAIEGYFRSVGSADARRDDEHLDDLARYGVVLLDNPPPA</sequence>
<dbReference type="SUPFAM" id="SSF51182">
    <property type="entry name" value="RmlC-like cupins"/>
    <property type="match status" value="1"/>
</dbReference>
<dbReference type="RefSeq" id="WP_073483343.1">
    <property type="nucleotide sequence ID" value="NZ_FQVN01000004.1"/>
</dbReference>
<evidence type="ECO:0000313" key="3">
    <source>
        <dbReference type="Proteomes" id="UP000184501"/>
    </source>
</evidence>
<dbReference type="InterPro" id="IPR011051">
    <property type="entry name" value="RmlC_Cupin_sf"/>
</dbReference>
<feature type="domain" description="Cupin type-2" evidence="1">
    <location>
        <begin position="42"/>
        <end position="111"/>
    </location>
</feature>
<protein>
    <submittedName>
        <fullName evidence="2">Cupin domain protein</fullName>
    </submittedName>
</protein>
<dbReference type="STRING" id="2017.SAMN05444320_104352"/>
<keyword evidence="3" id="KW-1185">Reference proteome</keyword>
<organism evidence="2 3">
    <name type="scientific">Streptoalloteichus hindustanus</name>
    <dbReference type="NCBI Taxonomy" id="2017"/>
    <lineage>
        <taxon>Bacteria</taxon>
        <taxon>Bacillati</taxon>
        <taxon>Actinomycetota</taxon>
        <taxon>Actinomycetes</taxon>
        <taxon>Pseudonocardiales</taxon>
        <taxon>Pseudonocardiaceae</taxon>
        <taxon>Streptoalloteichus</taxon>
    </lineage>
</organism>
<dbReference type="Pfam" id="PF07883">
    <property type="entry name" value="Cupin_2"/>
    <property type="match status" value="1"/>
</dbReference>
<accession>A0A1M5D952</accession>